<dbReference type="Gene3D" id="2.70.70.10">
    <property type="entry name" value="Glucose Permease (Domain IIA)"/>
    <property type="match status" value="1"/>
</dbReference>
<dbReference type="SUPFAM" id="SSF54106">
    <property type="entry name" value="LysM domain"/>
    <property type="match status" value="1"/>
</dbReference>
<dbReference type="InterPro" id="IPR018392">
    <property type="entry name" value="LysM"/>
</dbReference>
<sequence length="682" mass="74128">MIQQPIYTVKSGDTLWGISHKTGVDINHLAKINNLHGKALHTLRIGQTITLPATTALHDTTLDINILDLTFKPIKNAHLKLEYDGDLHEVTANSNGVVSNIHINDHAQGLKVQFRGIDGKYILIAEHKTLPLGRKLLTLTSREVVLKGAYYAKPGAQRQTKTSIKHEIVRANNGVHIKPKGATPKPDAALGAAPTSVNKETRVEGGIPVQVAATIFTEGNLLLSPGNEKYRKLILASAQRYGFTPHTLAALIDAEASKSKDTWEADSFNKSTNAAGLTQFLRSTWLEMMAEPRSLMNQRLKQEQKFDKIIGELDSSGEYCLYSVKGSGKNQIKEELSSTLIANLLKWRFTPEYAIDTAALYGKINLEKLAKRGLNVASLAPEDLAKVMYLAHHEGAGGAVAVIKGTLDDKRAKKNLPKQVGNIQAASLFARFKDNHVEAYSYWLYTYTDSKINVAHFMVKSAGVAPKNAAKIAETLGAPIIPKPAEKVAAKAPALLTKAGASEGWHDPLDSCTLRTAKLASVKSATFGMVRNGGKKAHQGIDLKADPGTPIYAVANGKVVAFSHDVSPGKGYGRTITLAVDIQDLQKKQRDLVLAKKADAEVVYFFYAHLKNIDANINVNKNAEIAIAKGTIIGTTGDTGNANGMDTISNGAHLHFEVRLEEHPRTKLLDRLDPKPFINQCN</sequence>
<dbReference type="OrthoDB" id="7063106at2"/>
<protein>
    <submittedName>
        <fullName evidence="2">LysM domain-containing protein</fullName>
    </submittedName>
</protein>
<dbReference type="GO" id="GO:0004222">
    <property type="term" value="F:metalloendopeptidase activity"/>
    <property type="evidence" value="ECO:0007669"/>
    <property type="project" value="TreeGrafter"/>
</dbReference>
<evidence type="ECO:0000313" key="3">
    <source>
        <dbReference type="Proteomes" id="UP000295367"/>
    </source>
</evidence>
<dbReference type="EMBL" id="SMCO01000026">
    <property type="protein sequence ID" value="TCV81087.1"/>
    <property type="molecule type" value="Genomic_DNA"/>
</dbReference>
<dbReference type="PANTHER" id="PTHR21666:SF287">
    <property type="entry name" value="CYTOPLASMIC MEMBRANE PROTEIN"/>
    <property type="match status" value="1"/>
</dbReference>
<dbReference type="InterPro" id="IPR016047">
    <property type="entry name" value="M23ase_b-sheet_dom"/>
</dbReference>
<dbReference type="PANTHER" id="PTHR21666">
    <property type="entry name" value="PEPTIDASE-RELATED"/>
    <property type="match status" value="1"/>
</dbReference>
<dbReference type="SMART" id="SM00257">
    <property type="entry name" value="LysM"/>
    <property type="match status" value="1"/>
</dbReference>
<dbReference type="InterPro" id="IPR050570">
    <property type="entry name" value="Cell_wall_metabolism_enzyme"/>
</dbReference>
<dbReference type="Pfam" id="PF01476">
    <property type="entry name" value="LysM"/>
    <property type="match status" value="1"/>
</dbReference>
<keyword evidence="3" id="KW-1185">Reference proteome</keyword>
<organism evidence="2 3">
    <name type="scientific">Sulfurirhabdus autotrophica</name>
    <dbReference type="NCBI Taxonomy" id="1706046"/>
    <lineage>
        <taxon>Bacteria</taxon>
        <taxon>Pseudomonadati</taxon>
        <taxon>Pseudomonadota</taxon>
        <taxon>Betaproteobacteria</taxon>
        <taxon>Nitrosomonadales</taxon>
        <taxon>Sulfuricellaceae</taxon>
        <taxon>Sulfurirhabdus</taxon>
    </lineage>
</organism>
<reference evidence="2 3" key="1">
    <citation type="submission" date="2019-03" db="EMBL/GenBank/DDBJ databases">
        <title>Genomic Encyclopedia of Type Strains, Phase IV (KMG-IV): sequencing the most valuable type-strain genomes for metagenomic binning, comparative biology and taxonomic classification.</title>
        <authorList>
            <person name="Goeker M."/>
        </authorList>
    </citation>
    <scope>NUCLEOTIDE SEQUENCE [LARGE SCALE GENOMIC DNA]</scope>
    <source>
        <strain evidence="2 3">DSM 100309</strain>
    </source>
</reference>
<evidence type="ECO:0000259" key="1">
    <source>
        <dbReference type="PROSITE" id="PS51782"/>
    </source>
</evidence>
<dbReference type="RefSeq" id="WP_124946936.1">
    <property type="nucleotide sequence ID" value="NZ_BHVT01000051.1"/>
</dbReference>
<dbReference type="InterPro" id="IPR011055">
    <property type="entry name" value="Dup_hybrid_motif"/>
</dbReference>
<evidence type="ECO:0000313" key="2">
    <source>
        <dbReference type="EMBL" id="TCV81087.1"/>
    </source>
</evidence>
<dbReference type="Proteomes" id="UP000295367">
    <property type="component" value="Unassembled WGS sequence"/>
</dbReference>
<gene>
    <name evidence="2" type="ORF">EDC63_1265</name>
</gene>
<dbReference type="CDD" id="cd12797">
    <property type="entry name" value="M23_peptidase"/>
    <property type="match status" value="1"/>
</dbReference>
<dbReference type="InterPro" id="IPR036779">
    <property type="entry name" value="LysM_dom_sf"/>
</dbReference>
<dbReference type="PROSITE" id="PS51782">
    <property type="entry name" value="LYSM"/>
    <property type="match status" value="1"/>
</dbReference>
<dbReference type="AlphaFoldDB" id="A0A4R3XT38"/>
<dbReference type="Pfam" id="PF01551">
    <property type="entry name" value="Peptidase_M23"/>
    <property type="match status" value="1"/>
</dbReference>
<comment type="caution">
    <text evidence="2">The sequence shown here is derived from an EMBL/GenBank/DDBJ whole genome shotgun (WGS) entry which is preliminary data.</text>
</comment>
<proteinExistence type="predicted"/>
<accession>A0A4R3XT38</accession>
<name>A0A4R3XT38_9PROT</name>
<dbReference type="Gene3D" id="3.10.350.10">
    <property type="entry name" value="LysM domain"/>
    <property type="match status" value="1"/>
</dbReference>
<dbReference type="Gene3D" id="1.10.530.10">
    <property type="match status" value="1"/>
</dbReference>
<dbReference type="SUPFAM" id="SSF51261">
    <property type="entry name" value="Duplicated hybrid motif"/>
    <property type="match status" value="1"/>
</dbReference>
<feature type="domain" description="LysM" evidence="1">
    <location>
        <begin position="5"/>
        <end position="51"/>
    </location>
</feature>
<dbReference type="CDD" id="cd00118">
    <property type="entry name" value="LysM"/>
    <property type="match status" value="1"/>
</dbReference>